<dbReference type="GO" id="GO:0003677">
    <property type="term" value="F:DNA binding"/>
    <property type="evidence" value="ECO:0007669"/>
    <property type="project" value="UniProtKB-KW"/>
</dbReference>
<protein>
    <submittedName>
        <fullName evidence="2">Homeodomain-like DNA binding domain-containing transcription factor</fullName>
    </submittedName>
</protein>
<evidence type="ECO:0000313" key="3">
    <source>
        <dbReference type="Proteomes" id="UP000077315"/>
    </source>
</evidence>
<sequence length="118" mass="13485">MKPISCTVIQSIYSLLQSGKSCREIARELGIAPSTVSKYRKMASFRIELLPAGRRSIISKSRKDLIRLQMLNGEFRTSRALYYRLLEEGYNVSYPTVCNIMKELGLKRVTKADSSKFQ</sequence>
<dbReference type="OrthoDB" id="2243859at2759"/>
<dbReference type="InterPro" id="IPR036388">
    <property type="entry name" value="WH-like_DNA-bd_sf"/>
</dbReference>
<dbReference type="RefSeq" id="XP_018298844.1">
    <property type="nucleotide sequence ID" value="XM_018429977.1"/>
</dbReference>
<dbReference type="EMBL" id="KV440971">
    <property type="protein sequence ID" value="OAD80804.1"/>
    <property type="molecule type" value="Genomic_DNA"/>
</dbReference>
<accession>A0A167R438</accession>
<keyword evidence="2" id="KW-0238">DNA-binding</keyword>
<dbReference type="InterPro" id="IPR025246">
    <property type="entry name" value="IS30-like_HTH"/>
</dbReference>
<dbReference type="AlphaFoldDB" id="A0A167R438"/>
<dbReference type="Gene3D" id="1.10.10.10">
    <property type="entry name" value="Winged helix-like DNA-binding domain superfamily/Winged helix DNA-binding domain"/>
    <property type="match status" value="1"/>
</dbReference>
<feature type="domain" description="Transposase IS30-like HTH" evidence="1">
    <location>
        <begin position="11"/>
        <end position="38"/>
    </location>
</feature>
<dbReference type="Pfam" id="PF13936">
    <property type="entry name" value="HTH_38"/>
    <property type="match status" value="1"/>
</dbReference>
<gene>
    <name evidence="2" type="ORF">PHYBLDRAFT_138355</name>
</gene>
<evidence type="ECO:0000313" key="2">
    <source>
        <dbReference type="EMBL" id="OAD80804.1"/>
    </source>
</evidence>
<dbReference type="SUPFAM" id="SSF46689">
    <property type="entry name" value="Homeodomain-like"/>
    <property type="match status" value="1"/>
</dbReference>
<dbReference type="Gene3D" id="1.10.10.60">
    <property type="entry name" value="Homeodomain-like"/>
    <property type="match status" value="1"/>
</dbReference>
<dbReference type="VEuPathDB" id="FungiDB:PHYBLDRAFT_138355"/>
<dbReference type="GeneID" id="28990883"/>
<dbReference type="InterPro" id="IPR009057">
    <property type="entry name" value="Homeodomain-like_sf"/>
</dbReference>
<organism evidence="2 3">
    <name type="scientific">Phycomyces blakesleeanus (strain ATCC 8743b / DSM 1359 / FGSC 10004 / NBRC 33097 / NRRL 1555)</name>
    <dbReference type="NCBI Taxonomy" id="763407"/>
    <lineage>
        <taxon>Eukaryota</taxon>
        <taxon>Fungi</taxon>
        <taxon>Fungi incertae sedis</taxon>
        <taxon>Mucoromycota</taxon>
        <taxon>Mucoromycotina</taxon>
        <taxon>Mucoromycetes</taxon>
        <taxon>Mucorales</taxon>
        <taxon>Phycomycetaceae</taxon>
        <taxon>Phycomyces</taxon>
    </lineage>
</organism>
<evidence type="ECO:0000259" key="1">
    <source>
        <dbReference type="Pfam" id="PF13936"/>
    </source>
</evidence>
<proteinExistence type="predicted"/>
<keyword evidence="3" id="KW-1185">Reference proteome</keyword>
<keyword evidence="2" id="KW-0371">Homeobox</keyword>
<reference evidence="3" key="1">
    <citation type="submission" date="2015-06" db="EMBL/GenBank/DDBJ databases">
        <title>Expansion of signal transduction pathways in fungi by whole-genome duplication.</title>
        <authorList>
            <consortium name="DOE Joint Genome Institute"/>
            <person name="Corrochano L.M."/>
            <person name="Kuo A."/>
            <person name="Marcet-Houben M."/>
            <person name="Polaino S."/>
            <person name="Salamov A."/>
            <person name="Villalobos J.M."/>
            <person name="Alvarez M.I."/>
            <person name="Avalos J."/>
            <person name="Benito E.P."/>
            <person name="Benoit I."/>
            <person name="Burger G."/>
            <person name="Camino L.P."/>
            <person name="Canovas D."/>
            <person name="Cerda-Olmedo E."/>
            <person name="Cheng J.-F."/>
            <person name="Dominguez A."/>
            <person name="Elias M."/>
            <person name="Eslava A.P."/>
            <person name="Glaser F."/>
            <person name="Grimwood J."/>
            <person name="Gutierrez G."/>
            <person name="Heitman J."/>
            <person name="Henrissat B."/>
            <person name="Iturriaga E.A."/>
            <person name="Lang B.F."/>
            <person name="Lavin J.L."/>
            <person name="Lee S."/>
            <person name="Li W."/>
            <person name="Lindquist E."/>
            <person name="Lopez-Garcia S."/>
            <person name="Luque E.M."/>
            <person name="Marcos A.T."/>
            <person name="Martin J."/>
            <person name="McCluskey K."/>
            <person name="Medina H.R."/>
            <person name="Miralles-Duran A."/>
            <person name="Miyazaki A."/>
            <person name="Munoz-Torres E."/>
            <person name="Oguiza J.A."/>
            <person name="Ohm R."/>
            <person name="Olmedo M."/>
            <person name="Orejas M."/>
            <person name="Ortiz-Castellanos L."/>
            <person name="Pisabarro A.G."/>
            <person name="Rodriguez-Romero J."/>
            <person name="Ruiz-Herrera J."/>
            <person name="Ruiz-Vazquez R."/>
            <person name="Sanz C."/>
            <person name="Schackwitz W."/>
            <person name="Schmutz J."/>
            <person name="Shahriari M."/>
            <person name="Shelest E."/>
            <person name="Silva-Franco F."/>
            <person name="Soanes D."/>
            <person name="Syed K."/>
            <person name="Tagua V.G."/>
            <person name="Talbot N.J."/>
            <person name="Thon M."/>
            <person name="De vries R.P."/>
            <person name="Wiebenga A."/>
            <person name="Yadav J.S."/>
            <person name="Braun E.L."/>
            <person name="Baker S."/>
            <person name="Garre V."/>
            <person name="Horwitz B."/>
            <person name="Torres-Martinez S."/>
            <person name="Idnurm A."/>
            <person name="Herrera-Estrella A."/>
            <person name="Gabaldon T."/>
            <person name="Grigoriev I.V."/>
        </authorList>
    </citation>
    <scope>NUCLEOTIDE SEQUENCE [LARGE SCALE GENOMIC DNA]</scope>
    <source>
        <strain evidence="3">NRRL 1555(-)</strain>
    </source>
</reference>
<name>A0A167R438_PHYB8</name>
<dbReference type="InParanoid" id="A0A167R438"/>
<dbReference type="Proteomes" id="UP000077315">
    <property type="component" value="Unassembled WGS sequence"/>
</dbReference>